<keyword evidence="4" id="KW-1185">Reference proteome</keyword>
<dbReference type="PANTHER" id="PTHR33710">
    <property type="entry name" value="BNAC02G09200D PROTEIN"/>
    <property type="match status" value="1"/>
</dbReference>
<feature type="compositionally biased region" description="Polar residues" evidence="1">
    <location>
        <begin position="456"/>
        <end position="477"/>
    </location>
</feature>
<reference evidence="3 4" key="1">
    <citation type="submission" date="2024-01" db="EMBL/GenBank/DDBJ databases">
        <title>The genomes of 5 underutilized Papilionoideae crops provide insights into root nodulation and disease resistanc.</title>
        <authorList>
            <person name="Yuan L."/>
        </authorList>
    </citation>
    <scope>NUCLEOTIDE SEQUENCE [LARGE SCALE GENOMIC DNA]</scope>
    <source>
        <strain evidence="3">ZHUSHIDOU_FW_LH</strain>
        <tissue evidence="3">Leaf</tissue>
    </source>
</reference>
<dbReference type="InterPro" id="IPR036691">
    <property type="entry name" value="Endo/exonu/phosph_ase_sf"/>
</dbReference>
<dbReference type="Gene3D" id="3.60.10.10">
    <property type="entry name" value="Endonuclease/exonuclease/phosphatase"/>
    <property type="match status" value="1"/>
</dbReference>
<comment type="caution">
    <text evidence="3">The sequence shown here is derived from an EMBL/GenBank/DDBJ whole genome shotgun (WGS) entry which is preliminary data.</text>
</comment>
<name>A0AAN9EM30_CROPI</name>
<protein>
    <recommendedName>
        <fullName evidence="2">Reverse transcriptase zinc-binding domain-containing protein</fullName>
    </recommendedName>
</protein>
<dbReference type="AlphaFoldDB" id="A0AAN9EM30"/>
<dbReference type="SUPFAM" id="SSF56219">
    <property type="entry name" value="DNase I-like"/>
    <property type="match status" value="1"/>
</dbReference>
<dbReference type="EMBL" id="JAYWIO010000005">
    <property type="protein sequence ID" value="KAK7259782.1"/>
    <property type="molecule type" value="Genomic_DNA"/>
</dbReference>
<evidence type="ECO:0000259" key="2">
    <source>
        <dbReference type="Pfam" id="PF13966"/>
    </source>
</evidence>
<organism evidence="3 4">
    <name type="scientific">Crotalaria pallida</name>
    <name type="common">Smooth rattlebox</name>
    <name type="synonym">Crotalaria striata</name>
    <dbReference type="NCBI Taxonomy" id="3830"/>
    <lineage>
        <taxon>Eukaryota</taxon>
        <taxon>Viridiplantae</taxon>
        <taxon>Streptophyta</taxon>
        <taxon>Embryophyta</taxon>
        <taxon>Tracheophyta</taxon>
        <taxon>Spermatophyta</taxon>
        <taxon>Magnoliopsida</taxon>
        <taxon>eudicotyledons</taxon>
        <taxon>Gunneridae</taxon>
        <taxon>Pentapetalae</taxon>
        <taxon>rosids</taxon>
        <taxon>fabids</taxon>
        <taxon>Fabales</taxon>
        <taxon>Fabaceae</taxon>
        <taxon>Papilionoideae</taxon>
        <taxon>50 kb inversion clade</taxon>
        <taxon>genistoids sensu lato</taxon>
        <taxon>core genistoids</taxon>
        <taxon>Crotalarieae</taxon>
        <taxon>Crotalaria</taxon>
    </lineage>
</organism>
<dbReference type="InterPro" id="IPR026960">
    <property type="entry name" value="RVT-Znf"/>
</dbReference>
<proteinExistence type="predicted"/>
<feature type="region of interest" description="Disordered" evidence="1">
    <location>
        <begin position="454"/>
        <end position="483"/>
    </location>
</feature>
<evidence type="ECO:0000313" key="4">
    <source>
        <dbReference type="Proteomes" id="UP001372338"/>
    </source>
</evidence>
<dbReference type="PANTHER" id="PTHR33710:SF71">
    <property type="entry name" value="ENDONUCLEASE_EXONUCLEASE_PHOSPHATASE DOMAIN-CONTAINING PROTEIN"/>
    <property type="match status" value="1"/>
</dbReference>
<gene>
    <name evidence="3" type="ORF">RIF29_25396</name>
</gene>
<evidence type="ECO:0000313" key="3">
    <source>
        <dbReference type="EMBL" id="KAK7259782.1"/>
    </source>
</evidence>
<sequence>MSDDGGALSMSEVILVSDTSISSKKSVIDQQILANSAIPRVSPKRKFKQIAKGDECGSNPANSLIHEQGVNQKLKIGEGEVRGRLKDQGQINKFNEVVDDCDLYDLGHSDYKFTWSRKLANGSLTFERLNRFFASGSWKDLMNQYSVSHLNSPISDHKPILLQLEFMSSQRRLKGNSDKFFFETIWASYEGCEPNIVSSWALGLPGSSLVSTAGKLERTGLNLKAWSKKEIPSIPKELIELQKRLDNYGEAHLLVSALLTEDGAHWNEQVINQYFLPGDRDLILSIPMVKFRKEDQLIWHFSPDGVYSVRSGYRTALQNQSQIQNGGVGASNGGNESMWKRLWGMKIPEKMKIFWWRVLHNILPTNDNLLKKKLLIQPECHRCGEEIESNLHCMDWFDFLHQNLCKEELIFVSYIMWHIWYSRNVGVFQSRWKSEAEVLLECNNSWRNWKKVSPLHASTPSPTSGTGAAVNQRNPTIPNDAIR</sequence>
<dbReference type="Pfam" id="PF13966">
    <property type="entry name" value="zf-RVT"/>
    <property type="match status" value="1"/>
</dbReference>
<accession>A0AAN9EM30</accession>
<evidence type="ECO:0000256" key="1">
    <source>
        <dbReference type="SAM" id="MobiDB-lite"/>
    </source>
</evidence>
<dbReference type="Proteomes" id="UP001372338">
    <property type="component" value="Unassembled WGS sequence"/>
</dbReference>
<feature type="domain" description="Reverse transcriptase zinc-binding" evidence="2">
    <location>
        <begin position="307"/>
        <end position="394"/>
    </location>
</feature>